<feature type="non-terminal residue" evidence="1">
    <location>
        <position position="115"/>
    </location>
</feature>
<name>A0A5C3NS62_9APHY</name>
<keyword evidence="2" id="KW-1185">Reference proteome</keyword>
<sequence length="115" mass="12474">MHTPDYHQAVVLFRGPKDEAFALAIGVTKTGLAWAEGVVKGTEGSEDGDWDGSGNDAAKKIWSKYSDVGSPEALGLDKWKFGTRRFGDEKTRAVKLTFTPWLADEERGAVGKSTV</sequence>
<dbReference type="AlphaFoldDB" id="A0A5C3NS62"/>
<evidence type="ECO:0000313" key="1">
    <source>
        <dbReference type="EMBL" id="TFK79579.1"/>
    </source>
</evidence>
<organism evidence="1 2">
    <name type="scientific">Polyporus arcularius HHB13444</name>
    <dbReference type="NCBI Taxonomy" id="1314778"/>
    <lineage>
        <taxon>Eukaryota</taxon>
        <taxon>Fungi</taxon>
        <taxon>Dikarya</taxon>
        <taxon>Basidiomycota</taxon>
        <taxon>Agaricomycotina</taxon>
        <taxon>Agaricomycetes</taxon>
        <taxon>Polyporales</taxon>
        <taxon>Polyporaceae</taxon>
        <taxon>Polyporus</taxon>
    </lineage>
</organism>
<evidence type="ECO:0000313" key="2">
    <source>
        <dbReference type="Proteomes" id="UP000308197"/>
    </source>
</evidence>
<protein>
    <submittedName>
        <fullName evidence="1">Uncharacterized protein</fullName>
    </submittedName>
</protein>
<accession>A0A5C3NS62</accession>
<dbReference type="InParanoid" id="A0A5C3NS62"/>
<dbReference type="EMBL" id="ML211991">
    <property type="protein sequence ID" value="TFK79579.1"/>
    <property type="molecule type" value="Genomic_DNA"/>
</dbReference>
<gene>
    <name evidence="1" type="ORF">K466DRAFT_592321</name>
</gene>
<dbReference type="Proteomes" id="UP000308197">
    <property type="component" value="Unassembled WGS sequence"/>
</dbReference>
<proteinExistence type="predicted"/>
<reference evidence="1 2" key="1">
    <citation type="journal article" date="2019" name="Nat. Ecol. Evol.">
        <title>Megaphylogeny resolves global patterns of mushroom evolution.</title>
        <authorList>
            <person name="Varga T."/>
            <person name="Krizsan K."/>
            <person name="Foldi C."/>
            <person name="Dima B."/>
            <person name="Sanchez-Garcia M."/>
            <person name="Sanchez-Ramirez S."/>
            <person name="Szollosi G.J."/>
            <person name="Szarkandi J.G."/>
            <person name="Papp V."/>
            <person name="Albert L."/>
            <person name="Andreopoulos W."/>
            <person name="Angelini C."/>
            <person name="Antonin V."/>
            <person name="Barry K.W."/>
            <person name="Bougher N.L."/>
            <person name="Buchanan P."/>
            <person name="Buyck B."/>
            <person name="Bense V."/>
            <person name="Catcheside P."/>
            <person name="Chovatia M."/>
            <person name="Cooper J."/>
            <person name="Damon W."/>
            <person name="Desjardin D."/>
            <person name="Finy P."/>
            <person name="Geml J."/>
            <person name="Haridas S."/>
            <person name="Hughes K."/>
            <person name="Justo A."/>
            <person name="Karasinski D."/>
            <person name="Kautmanova I."/>
            <person name="Kiss B."/>
            <person name="Kocsube S."/>
            <person name="Kotiranta H."/>
            <person name="LaButti K.M."/>
            <person name="Lechner B.E."/>
            <person name="Liimatainen K."/>
            <person name="Lipzen A."/>
            <person name="Lukacs Z."/>
            <person name="Mihaltcheva S."/>
            <person name="Morgado L.N."/>
            <person name="Niskanen T."/>
            <person name="Noordeloos M.E."/>
            <person name="Ohm R.A."/>
            <person name="Ortiz-Santana B."/>
            <person name="Ovrebo C."/>
            <person name="Racz N."/>
            <person name="Riley R."/>
            <person name="Savchenko A."/>
            <person name="Shiryaev A."/>
            <person name="Soop K."/>
            <person name="Spirin V."/>
            <person name="Szebenyi C."/>
            <person name="Tomsovsky M."/>
            <person name="Tulloss R.E."/>
            <person name="Uehling J."/>
            <person name="Grigoriev I.V."/>
            <person name="Vagvolgyi C."/>
            <person name="Papp T."/>
            <person name="Martin F.M."/>
            <person name="Miettinen O."/>
            <person name="Hibbett D.S."/>
            <person name="Nagy L.G."/>
        </authorList>
    </citation>
    <scope>NUCLEOTIDE SEQUENCE [LARGE SCALE GENOMIC DNA]</scope>
    <source>
        <strain evidence="1 2">HHB13444</strain>
    </source>
</reference>